<feature type="region of interest" description="Disordered" evidence="1">
    <location>
        <begin position="1"/>
        <end position="37"/>
    </location>
</feature>
<keyword evidence="2" id="KW-0472">Membrane</keyword>
<name>A0A1H0DXK5_9ACTN</name>
<evidence type="ECO:0000256" key="1">
    <source>
        <dbReference type="SAM" id="MobiDB-lite"/>
    </source>
</evidence>
<reference evidence="4" key="1">
    <citation type="submission" date="2016-10" db="EMBL/GenBank/DDBJ databases">
        <authorList>
            <person name="Varghese N."/>
            <person name="Submissions S."/>
        </authorList>
    </citation>
    <scope>NUCLEOTIDE SEQUENCE [LARGE SCALE GENOMIC DNA]</scope>
    <source>
        <strain evidence="4">DSM 45843</strain>
    </source>
</reference>
<dbReference type="Proteomes" id="UP000199088">
    <property type="component" value="Unassembled WGS sequence"/>
</dbReference>
<proteinExistence type="predicted"/>
<dbReference type="STRING" id="1052260.SAMN05660199_00586"/>
<keyword evidence="4" id="KW-1185">Reference proteome</keyword>
<accession>A0A1H0DXK5</accession>
<evidence type="ECO:0000313" key="4">
    <source>
        <dbReference type="Proteomes" id="UP000199088"/>
    </source>
</evidence>
<evidence type="ECO:0008006" key="5">
    <source>
        <dbReference type="Google" id="ProtNLM"/>
    </source>
</evidence>
<feature type="transmembrane region" description="Helical" evidence="2">
    <location>
        <begin position="116"/>
        <end position="140"/>
    </location>
</feature>
<dbReference type="RefSeq" id="WP_091239481.1">
    <property type="nucleotide sequence ID" value="NZ_FNIR01000002.1"/>
</dbReference>
<feature type="transmembrane region" description="Helical" evidence="2">
    <location>
        <begin position="152"/>
        <end position="175"/>
    </location>
</feature>
<evidence type="ECO:0000313" key="3">
    <source>
        <dbReference type="EMBL" id="SDN74788.1"/>
    </source>
</evidence>
<gene>
    <name evidence="3" type="ORF">SAMN05660199_00586</name>
</gene>
<sequence length="181" mass="18072">MSQPPQPPWDQPQPAWGGQQQWAPQARQAAWGTPAARPAAGGGTPVLVLALVTAVLGALGTVLPTYTFADGTGYFSPVLQRFGDQESIFQAAGLVLLVGVALLVVGAVVQRARAGVGAGLALVGAGMFVEQGGGTALGLLQSALENGAGTTIAVGGVLLVLAASTGIATVVVALVRLSRLR</sequence>
<protein>
    <recommendedName>
        <fullName evidence="5">Tryptophan-associated transmembrane protein (Trp_oprn_chp)</fullName>
    </recommendedName>
</protein>
<keyword evidence="2" id="KW-0812">Transmembrane</keyword>
<evidence type="ECO:0000256" key="2">
    <source>
        <dbReference type="SAM" id="Phobius"/>
    </source>
</evidence>
<feature type="transmembrane region" description="Helical" evidence="2">
    <location>
        <begin position="88"/>
        <end position="109"/>
    </location>
</feature>
<feature type="transmembrane region" description="Helical" evidence="2">
    <location>
        <begin position="46"/>
        <end position="68"/>
    </location>
</feature>
<feature type="compositionally biased region" description="Pro residues" evidence="1">
    <location>
        <begin position="1"/>
        <end position="11"/>
    </location>
</feature>
<organism evidence="3 4">
    <name type="scientific">Klenkia soli</name>
    <dbReference type="NCBI Taxonomy" id="1052260"/>
    <lineage>
        <taxon>Bacteria</taxon>
        <taxon>Bacillati</taxon>
        <taxon>Actinomycetota</taxon>
        <taxon>Actinomycetes</taxon>
        <taxon>Geodermatophilales</taxon>
        <taxon>Geodermatophilaceae</taxon>
        <taxon>Klenkia</taxon>
    </lineage>
</organism>
<dbReference type="EMBL" id="FNIR01000002">
    <property type="protein sequence ID" value="SDN74788.1"/>
    <property type="molecule type" value="Genomic_DNA"/>
</dbReference>
<dbReference type="AlphaFoldDB" id="A0A1H0DXK5"/>
<keyword evidence="2" id="KW-1133">Transmembrane helix</keyword>
<feature type="compositionally biased region" description="Low complexity" evidence="1">
    <location>
        <begin position="12"/>
        <end position="37"/>
    </location>
</feature>